<reference evidence="6 9" key="2">
    <citation type="submission" date="2023-03" db="EMBL/GenBank/DDBJ databases">
        <title>Whole genome sequence of the first Corynebacterium rouxii strains isolated in Brazil: a recent member of Corynebacterium diphtheriae complex.</title>
        <authorList>
            <person name="Vieira V."/>
            <person name="Ramos J.N."/>
            <person name="Araujo M.R.B."/>
            <person name="Baio P.V."/>
            <person name="Sant'Anna L.O."/>
            <person name="Veras J.F.C."/>
            <person name="Vieira E.M.D."/>
            <person name="Sousa M.A.B."/>
            <person name="Camargo C.H."/>
            <person name="Sacchi C.T."/>
            <person name="Campos K.R."/>
            <person name="Santos M.B.N."/>
            <person name="Bokermann S."/>
            <person name="Alvim L.B."/>
            <person name="Santos L.S."/>
            <person name="Mattos-Guaraldi A.L."/>
        </authorList>
    </citation>
    <scope>NUCLEOTIDE SEQUENCE [LARGE SCALE GENOMIC DNA]</scope>
    <source>
        <strain evidence="6 9">70862</strain>
    </source>
</reference>
<keyword evidence="9" id="KW-1185">Reference proteome</keyword>
<dbReference type="SMART" id="SM00382">
    <property type="entry name" value="AAA"/>
    <property type="match status" value="1"/>
</dbReference>
<feature type="domain" description="ABC transporter" evidence="5">
    <location>
        <begin position="12"/>
        <end position="243"/>
    </location>
</feature>
<organism evidence="7 8">
    <name type="scientific">Corynebacterium rouxii</name>
    <dbReference type="NCBI Taxonomy" id="2719119"/>
    <lineage>
        <taxon>Bacteria</taxon>
        <taxon>Bacillati</taxon>
        <taxon>Actinomycetota</taxon>
        <taxon>Actinomycetes</taxon>
        <taxon>Mycobacteriales</taxon>
        <taxon>Corynebacteriaceae</taxon>
        <taxon>Corynebacterium</taxon>
    </lineage>
</organism>
<protein>
    <submittedName>
        <fullName evidence="7">Metal ABC transporter ATP-binding protein</fullName>
    </submittedName>
</protein>
<keyword evidence="3" id="KW-0547">Nucleotide-binding</keyword>
<dbReference type="EMBL" id="LR738855">
    <property type="protein sequence ID" value="VZH84137.1"/>
    <property type="molecule type" value="Genomic_DNA"/>
</dbReference>
<dbReference type="PANTHER" id="PTHR42734:SF5">
    <property type="entry name" value="IRON TRANSPORT SYSTEM ATP-BINDING PROTEIN HI_0361-RELATED"/>
    <property type="match status" value="1"/>
</dbReference>
<evidence type="ECO:0000313" key="9">
    <source>
        <dbReference type="Proteomes" id="UP001265983"/>
    </source>
</evidence>
<dbReference type="InterPro" id="IPR003593">
    <property type="entry name" value="AAA+_ATPase"/>
</dbReference>
<dbReference type="GO" id="GO:0016887">
    <property type="term" value="F:ATP hydrolysis activity"/>
    <property type="evidence" value="ECO:0007669"/>
    <property type="project" value="InterPro"/>
</dbReference>
<evidence type="ECO:0000256" key="4">
    <source>
        <dbReference type="ARBA" id="ARBA00022840"/>
    </source>
</evidence>
<evidence type="ECO:0000256" key="3">
    <source>
        <dbReference type="ARBA" id="ARBA00022741"/>
    </source>
</evidence>
<proteinExistence type="inferred from homology"/>
<accession>A0A6I8MD16</accession>
<dbReference type="CDD" id="cd03235">
    <property type="entry name" value="ABC_Metallic_Cations"/>
    <property type="match status" value="1"/>
</dbReference>
<evidence type="ECO:0000256" key="1">
    <source>
        <dbReference type="ARBA" id="ARBA00005417"/>
    </source>
</evidence>
<evidence type="ECO:0000259" key="5">
    <source>
        <dbReference type="PROSITE" id="PS50893"/>
    </source>
</evidence>
<dbReference type="SUPFAM" id="SSF52540">
    <property type="entry name" value="P-loop containing nucleoside triphosphate hydrolases"/>
    <property type="match status" value="1"/>
</dbReference>
<dbReference type="Proteomes" id="UP000423525">
    <property type="component" value="Chromosome"/>
</dbReference>
<dbReference type="InterPro" id="IPR050153">
    <property type="entry name" value="Metal_Ion_Import_ABC"/>
</dbReference>
<dbReference type="RefSeq" id="WP_155871217.1">
    <property type="nucleotide sequence ID" value="NZ_CP168248.1"/>
</dbReference>
<dbReference type="InterPro" id="IPR003439">
    <property type="entry name" value="ABC_transporter-like_ATP-bd"/>
</dbReference>
<dbReference type="InterPro" id="IPR017871">
    <property type="entry name" value="ABC_transporter-like_CS"/>
</dbReference>
<gene>
    <name evidence="7" type="ORF">FRC0190_00174</name>
    <name evidence="6" type="ORF">P8T80_01360</name>
</gene>
<keyword evidence="2" id="KW-0813">Transport</keyword>
<reference evidence="7 8" key="1">
    <citation type="submission" date="2019-11" db="EMBL/GenBank/DDBJ databases">
        <authorList>
            <person name="Brisse S."/>
        </authorList>
    </citation>
    <scope>NUCLEOTIDE SEQUENCE [LARGE SCALE GENOMIC DNA]</scope>
    <source>
        <strain evidence="7">FRC0190</strain>
    </source>
</reference>
<dbReference type="InterPro" id="IPR027417">
    <property type="entry name" value="P-loop_NTPase"/>
</dbReference>
<evidence type="ECO:0000313" key="6">
    <source>
        <dbReference type="EMBL" id="MDT9410051.1"/>
    </source>
</evidence>
<keyword evidence="4 7" id="KW-0067">ATP-binding</keyword>
<dbReference type="GO" id="GO:0005524">
    <property type="term" value="F:ATP binding"/>
    <property type="evidence" value="ECO:0007669"/>
    <property type="project" value="UniProtKB-KW"/>
</dbReference>
<dbReference type="Pfam" id="PF00005">
    <property type="entry name" value="ABC_tran"/>
    <property type="match status" value="1"/>
</dbReference>
<evidence type="ECO:0000313" key="8">
    <source>
        <dbReference type="Proteomes" id="UP000423525"/>
    </source>
</evidence>
<dbReference type="PROSITE" id="PS50893">
    <property type="entry name" value="ABC_TRANSPORTER_2"/>
    <property type="match status" value="1"/>
</dbReference>
<dbReference type="PROSITE" id="PS00211">
    <property type="entry name" value="ABC_TRANSPORTER_1"/>
    <property type="match status" value="1"/>
</dbReference>
<sequence>MSVPLHALPPALVMRNVSARYGSTVAVERASVVVPAGTVMGFIGPNGAGKSSLIKAAIDLIDRDGEVEFFDESLAACRNRVGYMPQSADVDWDYPITVRQVVQMGLFPRLGWFKRLSGEHKELVDASLARVGIADLAKRHISELSGGQRRRVFVARILAQQPDIYLLDEPFAGVDAASEKVIRGVLHELRDAGKSVVIVHHDLSTVAELCDHVTIINRGVLASGPVSEVFTRETVNKAFGLGLL</sequence>
<dbReference type="PANTHER" id="PTHR42734">
    <property type="entry name" value="METAL TRANSPORT SYSTEM ATP-BINDING PROTEIN TM_0124-RELATED"/>
    <property type="match status" value="1"/>
</dbReference>
<dbReference type="Gene3D" id="3.40.50.300">
    <property type="entry name" value="P-loop containing nucleotide triphosphate hydrolases"/>
    <property type="match status" value="1"/>
</dbReference>
<dbReference type="EMBL" id="JARUHM010000003">
    <property type="protein sequence ID" value="MDT9410051.1"/>
    <property type="molecule type" value="Genomic_DNA"/>
</dbReference>
<evidence type="ECO:0000256" key="2">
    <source>
        <dbReference type="ARBA" id="ARBA00022448"/>
    </source>
</evidence>
<name>A0A6I8MD16_9CORY</name>
<evidence type="ECO:0000313" key="7">
    <source>
        <dbReference type="EMBL" id="VZH84137.1"/>
    </source>
</evidence>
<dbReference type="AlphaFoldDB" id="A0A6I8MD16"/>
<comment type="similarity">
    <text evidence="1">Belongs to the ABC transporter superfamily.</text>
</comment>
<dbReference type="KEGG" id="crf:FRC0190_00174"/>
<dbReference type="Proteomes" id="UP001265983">
    <property type="component" value="Unassembled WGS sequence"/>
</dbReference>